<evidence type="ECO:0000256" key="1">
    <source>
        <dbReference type="ARBA" id="ARBA00004418"/>
    </source>
</evidence>
<dbReference type="PROSITE" id="PS51257">
    <property type="entry name" value="PROKAR_LIPOPROTEIN"/>
    <property type="match status" value="1"/>
</dbReference>
<evidence type="ECO:0000313" key="6">
    <source>
        <dbReference type="EMBL" id="OIJ12105.1"/>
    </source>
</evidence>
<feature type="domain" description="SsuA/THI5-like" evidence="5">
    <location>
        <begin position="71"/>
        <end position="281"/>
    </location>
</feature>
<accession>A0A1S2LKX3</accession>
<gene>
    <name evidence="6" type="ORF">BKP37_14475</name>
</gene>
<dbReference type="PANTHER" id="PTHR30024:SF47">
    <property type="entry name" value="TAURINE-BINDING PERIPLASMIC PROTEIN"/>
    <property type="match status" value="1"/>
</dbReference>
<dbReference type="AlphaFoldDB" id="A0A1S2LKX3"/>
<organism evidence="6 7">
    <name type="scientific">Anaerobacillus alkalilacustris</name>
    <dbReference type="NCBI Taxonomy" id="393763"/>
    <lineage>
        <taxon>Bacteria</taxon>
        <taxon>Bacillati</taxon>
        <taxon>Bacillota</taxon>
        <taxon>Bacilli</taxon>
        <taxon>Bacillales</taxon>
        <taxon>Bacillaceae</taxon>
        <taxon>Anaerobacillus</taxon>
    </lineage>
</organism>
<evidence type="ECO:0000256" key="4">
    <source>
        <dbReference type="SAM" id="SignalP"/>
    </source>
</evidence>
<dbReference type="Proteomes" id="UP000179524">
    <property type="component" value="Unassembled WGS sequence"/>
</dbReference>
<evidence type="ECO:0000256" key="2">
    <source>
        <dbReference type="ARBA" id="ARBA00010742"/>
    </source>
</evidence>
<dbReference type="PANTHER" id="PTHR30024">
    <property type="entry name" value="ALIPHATIC SULFONATES-BINDING PROTEIN-RELATED"/>
    <property type="match status" value="1"/>
</dbReference>
<dbReference type="GO" id="GO:0042597">
    <property type="term" value="C:periplasmic space"/>
    <property type="evidence" value="ECO:0007669"/>
    <property type="project" value="UniProtKB-SubCell"/>
</dbReference>
<comment type="subcellular location">
    <subcellularLocation>
        <location evidence="1">Periplasm</location>
    </subcellularLocation>
</comment>
<evidence type="ECO:0000313" key="7">
    <source>
        <dbReference type="Proteomes" id="UP000179524"/>
    </source>
</evidence>
<keyword evidence="7" id="KW-1185">Reference proteome</keyword>
<evidence type="ECO:0000256" key="3">
    <source>
        <dbReference type="ARBA" id="ARBA00022729"/>
    </source>
</evidence>
<feature type="chain" id="PRO_5038903537" description="SsuA/THI5-like domain-containing protein" evidence="4">
    <location>
        <begin position="24"/>
        <end position="357"/>
    </location>
</feature>
<reference evidence="6 7" key="1">
    <citation type="submission" date="2016-10" db="EMBL/GenBank/DDBJ databases">
        <title>Draft genome sequences of four alkaliphilic bacteria belonging to the Anaerobacillus genus.</title>
        <authorList>
            <person name="Bassil N.M."/>
            <person name="Lloyd J.R."/>
        </authorList>
    </citation>
    <scope>NUCLEOTIDE SEQUENCE [LARGE SCALE GENOMIC DNA]</scope>
    <source>
        <strain evidence="6 7">DSM 18345</strain>
    </source>
</reference>
<comment type="caution">
    <text evidence="6">The sequence shown here is derived from an EMBL/GenBank/DDBJ whole genome shotgun (WGS) entry which is preliminary data.</text>
</comment>
<keyword evidence="3 4" id="KW-0732">Signal</keyword>
<dbReference type="SUPFAM" id="SSF53850">
    <property type="entry name" value="Periplasmic binding protein-like II"/>
    <property type="match status" value="1"/>
</dbReference>
<feature type="signal peptide" evidence="4">
    <location>
        <begin position="1"/>
        <end position="23"/>
    </location>
</feature>
<dbReference type="InterPro" id="IPR015168">
    <property type="entry name" value="SsuA/THI5"/>
</dbReference>
<protein>
    <recommendedName>
        <fullName evidence="5">SsuA/THI5-like domain-containing protein</fullName>
    </recommendedName>
</protein>
<dbReference type="Pfam" id="PF09084">
    <property type="entry name" value="NMT1"/>
    <property type="match status" value="1"/>
</dbReference>
<sequence length="357" mass="38980">MNRKWYTALLVGLLSLFVLSACGQEEVAKKEETTDLAVASETIDPQANEEIEQTDVTLWGVIGPQVSGQQIIADKLGYFAEEGLNVNSRLVQSGPDIGPLIASGDAQLSFETTITNITVSSNNIPTVIVAPMANIAGTQAVVARPGLEITSAKDIEGKKVGMVNGAGIMIAFQNMAKEMGVDVSKVQFVNIAPADQIAALERGDIDIMAAWEPWITKAIEIGGTLLFSGTEAHLPEKDGSVDWMRFYSTFQVNRNYLEQNPNTVKALLRALNRATDYINVNSDDAAVILQEEMPHLTLEEVKEMMGRNVYSMEVPQAMIDGSNEIAEFLLEMNNITNLPDFDSYTDFSLLNEVLNEN</sequence>
<dbReference type="Gene3D" id="3.40.190.10">
    <property type="entry name" value="Periplasmic binding protein-like II"/>
    <property type="match status" value="2"/>
</dbReference>
<proteinExistence type="inferred from homology"/>
<evidence type="ECO:0000259" key="5">
    <source>
        <dbReference type="Pfam" id="PF09084"/>
    </source>
</evidence>
<name>A0A1S2LKX3_9BACI</name>
<dbReference type="EMBL" id="MLQR01000033">
    <property type="protein sequence ID" value="OIJ12105.1"/>
    <property type="molecule type" value="Genomic_DNA"/>
</dbReference>
<comment type="similarity">
    <text evidence="2">Belongs to the bacterial solute-binding protein SsuA/TauA family.</text>
</comment>